<dbReference type="Proteomes" id="UP000025227">
    <property type="component" value="Unplaced"/>
</dbReference>
<keyword evidence="4 5" id="KW-0472">Membrane</keyword>
<evidence type="ECO:0000313" key="7">
    <source>
        <dbReference type="Proteomes" id="UP000025227"/>
    </source>
</evidence>
<dbReference type="InterPro" id="IPR019424">
    <property type="entry name" value="7TM_GPCR_Srsx"/>
</dbReference>
<feature type="domain" description="G-protein coupled receptors family 1 profile" evidence="6">
    <location>
        <begin position="24"/>
        <end position="236"/>
    </location>
</feature>
<feature type="transmembrane region" description="Helical" evidence="5">
    <location>
        <begin position="169"/>
        <end position="191"/>
    </location>
</feature>
<feature type="transmembrane region" description="Helical" evidence="5">
    <location>
        <begin position="82"/>
        <end position="101"/>
    </location>
</feature>
<evidence type="ECO:0000256" key="2">
    <source>
        <dbReference type="ARBA" id="ARBA00022692"/>
    </source>
</evidence>
<dbReference type="OrthoDB" id="10015560at2759"/>
<dbReference type="GO" id="GO:0004930">
    <property type="term" value="F:G protein-coupled receptor activity"/>
    <property type="evidence" value="ECO:0007669"/>
    <property type="project" value="InterPro"/>
</dbReference>
<reference evidence="8" key="1">
    <citation type="submission" date="2020-12" db="UniProtKB">
        <authorList>
            <consortium name="WormBaseParasite"/>
        </authorList>
    </citation>
    <scope>IDENTIFICATION</scope>
    <source>
        <strain evidence="8">MHco3</strain>
    </source>
</reference>
<keyword evidence="7" id="KW-1185">Reference proteome</keyword>
<dbReference type="InterPro" id="IPR000276">
    <property type="entry name" value="GPCR_Rhodpsn"/>
</dbReference>
<protein>
    <submittedName>
        <fullName evidence="8">G_PROTEIN_RECEP_F1_2 domain-containing protein</fullName>
    </submittedName>
</protein>
<evidence type="ECO:0000259" key="6">
    <source>
        <dbReference type="PROSITE" id="PS50262"/>
    </source>
</evidence>
<proteinExistence type="predicted"/>
<feature type="transmembrane region" description="Helical" evidence="5">
    <location>
        <begin position="12"/>
        <end position="32"/>
    </location>
</feature>
<evidence type="ECO:0000256" key="1">
    <source>
        <dbReference type="ARBA" id="ARBA00004370"/>
    </source>
</evidence>
<feature type="transmembrane region" description="Helical" evidence="5">
    <location>
        <begin position="121"/>
        <end position="144"/>
    </location>
</feature>
<dbReference type="GO" id="GO:0016020">
    <property type="term" value="C:membrane"/>
    <property type="evidence" value="ECO:0007669"/>
    <property type="project" value="UniProtKB-SubCell"/>
</dbReference>
<organism evidence="7 8">
    <name type="scientific">Haemonchus contortus</name>
    <name type="common">Barber pole worm</name>
    <dbReference type="NCBI Taxonomy" id="6289"/>
    <lineage>
        <taxon>Eukaryota</taxon>
        <taxon>Metazoa</taxon>
        <taxon>Ecdysozoa</taxon>
        <taxon>Nematoda</taxon>
        <taxon>Chromadorea</taxon>
        <taxon>Rhabditida</taxon>
        <taxon>Rhabditina</taxon>
        <taxon>Rhabditomorpha</taxon>
        <taxon>Strongyloidea</taxon>
        <taxon>Trichostrongylidae</taxon>
        <taxon>Haemonchus</taxon>
    </lineage>
</organism>
<dbReference type="Gene3D" id="1.20.1070.10">
    <property type="entry name" value="Rhodopsin 7-helix transmembrane proteins"/>
    <property type="match status" value="1"/>
</dbReference>
<comment type="subcellular location">
    <subcellularLocation>
        <location evidence="1">Membrane</location>
    </subcellularLocation>
</comment>
<keyword evidence="3 5" id="KW-1133">Transmembrane helix</keyword>
<accession>A0A7I4YPT0</accession>
<dbReference type="InterPro" id="IPR047130">
    <property type="entry name" value="7TM_GPCR_Srsx_nematod"/>
</dbReference>
<dbReference type="PANTHER" id="PTHR23360:SF5">
    <property type="entry name" value="G-PROTEIN COUPLED RECEPTORS FAMILY 1 PROFILE DOMAIN-CONTAINING PROTEIN"/>
    <property type="match status" value="1"/>
</dbReference>
<feature type="transmembrane region" description="Helical" evidence="5">
    <location>
        <begin position="44"/>
        <end position="62"/>
    </location>
</feature>
<dbReference type="SUPFAM" id="SSF81321">
    <property type="entry name" value="Family A G protein-coupled receptor-like"/>
    <property type="match status" value="1"/>
</dbReference>
<evidence type="ECO:0000256" key="5">
    <source>
        <dbReference type="SAM" id="Phobius"/>
    </source>
</evidence>
<evidence type="ECO:0000313" key="8">
    <source>
        <dbReference type="WBParaSite" id="HCON_00125040-00001"/>
    </source>
</evidence>
<name>A0A7I4YPT0_HAECO</name>
<dbReference type="PROSITE" id="PS50262">
    <property type="entry name" value="G_PROTEIN_RECEP_F1_2"/>
    <property type="match status" value="1"/>
</dbReference>
<dbReference type="PANTHER" id="PTHR23360">
    <property type="entry name" value="G-PROTEIN COUPLED RECEPTORS FAMILY 1 PROFILE DOMAIN-CONTAINING PROTEIN-RELATED"/>
    <property type="match status" value="1"/>
</dbReference>
<dbReference type="InterPro" id="IPR017452">
    <property type="entry name" value="GPCR_Rhodpsn_7TM"/>
</dbReference>
<evidence type="ECO:0000256" key="3">
    <source>
        <dbReference type="ARBA" id="ARBA00022989"/>
    </source>
</evidence>
<evidence type="ECO:0000256" key="4">
    <source>
        <dbReference type="ARBA" id="ARBA00023136"/>
    </source>
</evidence>
<dbReference type="Pfam" id="PF10320">
    <property type="entry name" value="7TM_GPCR_Srsx"/>
    <property type="match status" value="1"/>
</dbReference>
<sequence length="236" mass="27017">MTQDILSTGYQVYYIVIPTISLIGNSAIVYVTVRSRSLRSPCNILIGLESLGELFHMLSHYVMVASHNVIENHLMRQDLCGYWQMFPIMGLCFASILLLSIAFDRLISTQTFYSSLIKAHYFLYISAHIGPLVAAVVTMEAMVFSTNERDLYVLCSVTAPMSDKSRTTMFLVLFPIFILVLVCYLLLVIFAEENEIEPRQLEANLQISCRHKCDDGAWLFQCRNDYSVRHHFRSEC</sequence>
<dbReference type="WBParaSite" id="HCON_00125040-00001">
    <property type="protein sequence ID" value="HCON_00125040-00001"/>
    <property type="gene ID" value="HCON_00125040"/>
</dbReference>
<dbReference type="SMART" id="SM01381">
    <property type="entry name" value="7TM_GPCR_Srsx"/>
    <property type="match status" value="1"/>
</dbReference>
<dbReference type="AlphaFoldDB" id="A0A7I4YPT0"/>
<keyword evidence="2 5" id="KW-0812">Transmembrane</keyword>